<dbReference type="AlphaFoldDB" id="A0A059FXJ7"/>
<gene>
    <name evidence="2" type="ORF">HHI_04745</name>
</gene>
<evidence type="ECO:0000313" key="3">
    <source>
        <dbReference type="Proteomes" id="UP000025061"/>
    </source>
</evidence>
<evidence type="ECO:0000256" key="1">
    <source>
        <dbReference type="SAM" id="Coils"/>
    </source>
</evidence>
<accession>A0A059FXJ7</accession>
<comment type="caution">
    <text evidence="2">The sequence shown here is derived from an EMBL/GenBank/DDBJ whole genome shotgun (WGS) entry which is preliminary data.</text>
</comment>
<reference evidence="2 3" key="1">
    <citation type="submission" date="2013-04" db="EMBL/GenBank/DDBJ databases">
        <title>Hyphomonas hirschiana VP5 Genome Sequencing.</title>
        <authorList>
            <person name="Lai Q."/>
            <person name="Shao Z."/>
        </authorList>
    </citation>
    <scope>NUCLEOTIDE SEQUENCE [LARGE SCALE GENOMIC DNA]</scope>
    <source>
        <strain evidence="2 3">VP5</strain>
    </source>
</reference>
<proteinExistence type="predicted"/>
<keyword evidence="3" id="KW-1185">Reference proteome</keyword>
<name>A0A059FXJ7_9PROT</name>
<dbReference type="OrthoDB" id="9946092at2"/>
<sequence length="111" mass="12489">MSALPRKQAAQLKTLVGIKRQKAEQEMWLLQQDVRRIEQEIVQIGENLKALDQTGDDFDGSSLARRHGAVERMIAELGARKAALAARMQDLEAAREALKRVMHSQDRIGDL</sequence>
<dbReference type="RefSeq" id="WP_011645307.1">
    <property type="nucleotide sequence ID" value="NZ_ARYI01000003.1"/>
</dbReference>
<evidence type="ECO:0000313" key="2">
    <source>
        <dbReference type="EMBL" id="KCZ95435.1"/>
    </source>
</evidence>
<dbReference type="PATRIC" id="fig|1280951.3.peg.964"/>
<organism evidence="2 3">
    <name type="scientific">Hyphomonas hirschiana VP5</name>
    <dbReference type="NCBI Taxonomy" id="1280951"/>
    <lineage>
        <taxon>Bacteria</taxon>
        <taxon>Pseudomonadati</taxon>
        <taxon>Pseudomonadota</taxon>
        <taxon>Alphaproteobacteria</taxon>
        <taxon>Hyphomonadales</taxon>
        <taxon>Hyphomonadaceae</taxon>
        <taxon>Hyphomonas</taxon>
    </lineage>
</organism>
<dbReference type="EMBL" id="ARYI01000003">
    <property type="protein sequence ID" value="KCZ95435.1"/>
    <property type="molecule type" value="Genomic_DNA"/>
</dbReference>
<protein>
    <submittedName>
        <fullName evidence="2">Uncharacterized protein</fullName>
    </submittedName>
</protein>
<keyword evidence="1" id="KW-0175">Coiled coil</keyword>
<feature type="coiled-coil region" evidence="1">
    <location>
        <begin position="20"/>
        <end position="101"/>
    </location>
</feature>
<dbReference type="Proteomes" id="UP000025061">
    <property type="component" value="Unassembled WGS sequence"/>
</dbReference>